<sequence>ITTNTISIARQDLFFEIIKVTNEYLTKPITNAIKIEISQYLFISANKIEPSIEELYRKQKNYQLASNRFLEDQYNVYLIILQTIVDEVEQEELKNLFIKEICIDESYINRSYNHYNIHERSTTEEVFNNALEIQTNETNLPKIPLFTQILQHTKILSEQKPAIIDVKAETSHSYRKLVSDIIELRKRLLKNAETSIEDLKEARVAFLCPNGYDYVVSQWSIWSAGGIAVPLCTTHPLPELLYVLNDSQSTILITHSDFQEKVNSIAREAGIKKVITVCDKDQKYDGANFKPPSLIPMDDSRRAMIIYTSGTTELCPKLQIKRLASLKTKTRPKQALPSQLSTP</sequence>
<feature type="non-terminal residue" evidence="1">
    <location>
        <position position="1"/>
    </location>
</feature>
<feature type="non-terminal residue" evidence="1">
    <location>
        <position position="343"/>
    </location>
</feature>
<keyword evidence="2" id="KW-1185">Reference proteome</keyword>
<protein>
    <submittedName>
        <fullName evidence="1">10644_t:CDS:1</fullName>
    </submittedName>
</protein>
<dbReference type="Proteomes" id="UP000789860">
    <property type="component" value="Unassembled WGS sequence"/>
</dbReference>
<name>A0ACA9KRG7_9GLOM</name>
<organism evidence="1 2">
    <name type="scientific">Scutellospora calospora</name>
    <dbReference type="NCBI Taxonomy" id="85575"/>
    <lineage>
        <taxon>Eukaryota</taxon>
        <taxon>Fungi</taxon>
        <taxon>Fungi incertae sedis</taxon>
        <taxon>Mucoromycota</taxon>
        <taxon>Glomeromycotina</taxon>
        <taxon>Glomeromycetes</taxon>
        <taxon>Diversisporales</taxon>
        <taxon>Gigasporaceae</taxon>
        <taxon>Scutellospora</taxon>
    </lineage>
</organism>
<proteinExistence type="predicted"/>
<gene>
    <name evidence="1" type="ORF">SCALOS_LOCUS2701</name>
</gene>
<comment type="caution">
    <text evidence="1">The sequence shown here is derived from an EMBL/GenBank/DDBJ whole genome shotgun (WGS) entry which is preliminary data.</text>
</comment>
<accession>A0ACA9KRG7</accession>
<dbReference type="EMBL" id="CAJVPM010002518">
    <property type="protein sequence ID" value="CAG8487743.1"/>
    <property type="molecule type" value="Genomic_DNA"/>
</dbReference>
<evidence type="ECO:0000313" key="1">
    <source>
        <dbReference type="EMBL" id="CAG8487743.1"/>
    </source>
</evidence>
<reference evidence="1" key="1">
    <citation type="submission" date="2021-06" db="EMBL/GenBank/DDBJ databases">
        <authorList>
            <person name="Kallberg Y."/>
            <person name="Tangrot J."/>
            <person name="Rosling A."/>
        </authorList>
    </citation>
    <scope>NUCLEOTIDE SEQUENCE</scope>
    <source>
        <strain evidence="1">AU212A</strain>
    </source>
</reference>
<evidence type="ECO:0000313" key="2">
    <source>
        <dbReference type="Proteomes" id="UP000789860"/>
    </source>
</evidence>